<evidence type="ECO:0000313" key="1">
    <source>
        <dbReference type="EMBL" id="CAG2062612.1"/>
    </source>
</evidence>
<protein>
    <submittedName>
        <fullName evidence="1">Uncharacterized protein</fullName>
    </submittedName>
</protein>
<reference evidence="1" key="1">
    <citation type="submission" date="2021-03" db="EMBL/GenBank/DDBJ databases">
        <authorList>
            <person name="Tran Van P."/>
        </authorList>
    </citation>
    <scope>NUCLEOTIDE SEQUENCE</scope>
</reference>
<dbReference type="Proteomes" id="UP001153148">
    <property type="component" value="Unassembled WGS sequence"/>
</dbReference>
<keyword evidence="2" id="KW-1185">Reference proteome</keyword>
<sequence length="108" mass="12063">MPVEAVVWLEKLKKGEYEQMSEALFLWFDQLIGMESPALAASGFTNAISQMPVVLIPVHFDRDQVMRISSCQRSVVLRPFCTHDFMTGVPAVPGQDLPIDVSINRVKG</sequence>
<organism evidence="1 2">
    <name type="scientific">Timema podura</name>
    <name type="common">Walking stick</name>
    <dbReference type="NCBI Taxonomy" id="61482"/>
    <lineage>
        <taxon>Eukaryota</taxon>
        <taxon>Metazoa</taxon>
        <taxon>Ecdysozoa</taxon>
        <taxon>Arthropoda</taxon>
        <taxon>Hexapoda</taxon>
        <taxon>Insecta</taxon>
        <taxon>Pterygota</taxon>
        <taxon>Neoptera</taxon>
        <taxon>Polyneoptera</taxon>
        <taxon>Phasmatodea</taxon>
        <taxon>Timematodea</taxon>
        <taxon>Timematoidea</taxon>
        <taxon>Timematidae</taxon>
        <taxon>Timema</taxon>
    </lineage>
</organism>
<dbReference type="EMBL" id="CAJPIN010021275">
    <property type="protein sequence ID" value="CAG2062612.1"/>
    <property type="molecule type" value="Genomic_DNA"/>
</dbReference>
<proteinExistence type="predicted"/>
<gene>
    <name evidence="1" type="ORF">TPAB3V08_LOCUS9562</name>
</gene>
<comment type="caution">
    <text evidence="1">The sequence shown here is derived from an EMBL/GenBank/DDBJ whole genome shotgun (WGS) entry which is preliminary data.</text>
</comment>
<dbReference type="Gene3D" id="3.30.300.10">
    <property type="match status" value="1"/>
</dbReference>
<accession>A0ABN7P405</accession>
<name>A0ABN7P405_TIMPD</name>
<evidence type="ECO:0000313" key="2">
    <source>
        <dbReference type="Proteomes" id="UP001153148"/>
    </source>
</evidence>